<dbReference type="PANTHER" id="PTHR30093">
    <property type="entry name" value="GENERAL SECRETION PATHWAY PROTEIN G"/>
    <property type="match status" value="1"/>
</dbReference>
<evidence type="ECO:0000313" key="7">
    <source>
        <dbReference type="EMBL" id="RJP58534.1"/>
    </source>
</evidence>
<feature type="transmembrane region" description="Helical" evidence="6">
    <location>
        <begin position="7"/>
        <end position="31"/>
    </location>
</feature>
<accession>A0A3A4QXN0</accession>
<dbReference type="EMBL" id="QZJZ01000065">
    <property type="protein sequence ID" value="RJP58534.1"/>
    <property type="molecule type" value="Genomic_DNA"/>
</dbReference>
<organism evidence="7 8">
    <name type="scientific">Candidatus Auribacter fodinae</name>
    <dbReference type="NCBI Taxonomy" id="2093366"/>
    <lineage>
        <taxon>Bacteria</taxon>
        <taxon>Pseudomonadati</taxon>
        <taxon>Candidatus Auribacterota</taxon>
        <taxon>Candidatus Auribacteria</taxon>
        <taxon>Candidatus Auribacterales</taxon>
        <taxon>Candidatus Auribacteraceae</taxon>
        <taxon>Candidatus Auribacter</taxon>
    </lineage>
</organism>
<keyword evidence="2" id="KW-0488">Methylation</keyword>
<dbReference type="Proteomes" id="UP000266426">
    <property type="component" value="Unassembled WGS sequence"/>
</dbReference>
<keyword evidence="3 6" id="KW-0812">Transmembrane</keyword>
<evidence type="ECO:0000256" key="3">
    <source>
        <dbReference type="ARBA" id="ARBA00022692"/>
    </source>
</evidence>
<comment type="caution">
    <text evidence="7">The sequence shown here is derived from an EMBL/GenBank/DDBJ whole genome shotgun (WGS) entry which is preliminary data.</text>
</comment>
<evidence type="ECO:0000256" key="4">
    <source>
        <dbReference type="ARBA" id="ARBA00022989"/>
    </source>
</evidence>
<evidence type="ECO:0000313" key="8">
    <source>
        <dbReference type="Proteomes" id="UP000266426"/>
    </source>
</evidence>
<proteinExistence type="predicted"/>
<gene>
    <name evidence="7" type="ORF">C4541_07820</name>
</gene>
<name>A0A3A4QXN0_9BACT</name>
<keyword evidence="4 6" id="KW-1133">Transmembrane helix</keyword>
<evidence type="ECO:0000256" key="5">
    <source>
        <dbReference type="ARBA" id="ARBA00023136"/>
    </source>
</evidence>
<dbReference type="SUPFAM" id="SSF54523">
    <property type="entry name" value="Pili subunits"/>
    <property type="match status" value="1"/>
</dbReference>
<evidence type="ECO:0000256" key="2">
    <source>
        <dbReference type="ARBA" id="ARBA00022481"/>
    </source>
</evidence>
<dbReference type="AlphaFoldDB" id="A0A3A4QXN0"/>
<dbReference type="InterPro" id="IPR012902">
    <property type="entry name" value="N_methyl_site"/>
</dbReference>
<protein>
    <submittedName>
        <fullName evidence="7">Type II secretion system protein</fullName>
    </submittedName>
</protein>
<dbReference type="GO" id="GO:0016020">
    <property type="term" value="C:membrane"/>
    <property type="evidence" value="ECO:0007669"/>
    <property type="project" value="UniProtKB-SubCell"/>
</dbReference>
<dbReference type="Gene3D" id="3.30.700.10">
    <property type="entry name" value="Glycoprotein, Type 4 Pilin"/>
    <property type="match status" value="1"/>
</dbReference>
<comment type="subcellular location">
    <subcellularLocation>
        <location evidence="1">Membrane</location>
        <topology evidence="1">Single-pass membrane protein</topology>
    </subcellularLocation>
</comment>
<sequence>MHKRKNGFTLIEMILVMGTIAVLFAMVSPIFKNMRDKSKSILCMNNVKNITNAFMIYATEMNNGRLPLCGWYSHKVNNPVGKTAGNHGIGKPWMDTLLPYVNNNKNIFICPCDDDPDDFNFFCHGPSGSFNNDGWYSYPVDKRTKFTSCSYSANEDVVGIDNQWNTYRASGPGTSTYGGRIGGDLTKMKRSPSATILICDGSHIYVNSQKIRDMQDAEKIDADYTMDRAEFNHIDGLSVGFCDGHAGWIKKGRFSTMNLDPNDLGS</sequence>
<evidence type="ECO:0000256" key="6">
    <source>
        <dbReference type="SAM" id="Phobius"/>
    </source>
</evidence>
<dbReference type="PANTHER" id="PTHR30093:SF44">
    <property type="entry name" value="TYPE II SECRETION SYSTEM CORE PROTEIN G"/>
    <property type="match status" value="1"/>
</dbReference>
<keyword evidence="5 6" id="KW-0472">Membrane</keyword>
<dbReference type="NCBIfam" id="TIGR02532">
    <property type="entry name" value="IV_pilin_GFxxxE"/>
    <property type="match status" value="1"/>
</dbReference>
<evidence type="ECO:0000256" key="1">
    <source>
        <dbReference type="ARBA" id="ARBA00004167"/>
    </source>
</evidence>
<reference evidence="7 8" key="1">
    <citation type="journal article" date="2017" name="ISME J.">
        <title>Energy and carbon metabolisms in a deep terrestrial subsurface fluid microbial community.</title>
        <authorList>
            <person name="Momper L."/>
            <person name="Jungbluth S.P."/>
            <person name="Lee M.D."/>
            <person name="Amend J.P."/>
        </authorList>
    </citation>
    <scope>NUCLEOTIDE SEQUENCE [LARGE SCALE GENOMIC DNA]</scope>
    <source>
        <strain evidence="7">SURF_26</strain>
    </source>
</reference>
<dbReference type="InterPro" id="IPR045584">
    <property type="entry name" value="Pilin-like"/>
</dbReference>